<evidence type="ECO:0000259" key="8">
    <source>
        <dbReference type="Pfam" id="PF08541"/>
    </source>
</evidence>
<proteinExistence type="inferred from homology"/>
<dbReference type="GO" id="GO:0006633">
    <property type="term" value="P:fatty acid biosynthetic process"/>
    <property type="evidence" value="ECO:0007669"/>
    <property type="project" value="InterPro"/>
</dbReference>
<dbReference type="InterPro" id="IPR013601">
    <property type="entry name" value="FAE1_typ3_polyketide_synth"/>
</dbReference>
<comment type="pathway">
    <text evidence="1">Lipid metabolism; fatty acid biosynthesis.</text>
</comment>
<dbReference type="Pfam" id="PF08392">
    <property type="entry name" value="FAE1_CUT1_RppA"/>
    <property type="match status" value="1"/>
</dbReference>
<dbReference type="InterPro" id="IPR012392">
    <property type="entry name" value="3-ktacl-CoA_syn"/>
</dbReference>
<keyword evidence="5" id="KW-0012">Acyltransferase</keyword>
<evidence type="ECO:0000313" key="10">
    <source>
        <dbReference type="Proteomes" id="UP001279734"/>
    </source>
</evidence>
<dbReference type="GO" id="GO:0009922">
    <property type="term" value="F:fatty acid elongase activity"/>
    <property type="evidence" value="ECO:0007669"/>
    <property type="project" value="UniProtKB-EC"/>
</dbReference>
<dbReference type="Gene3D" id="3.40.47.10">
    <property type="match status" value="1"/>
</dbReference>
<dbReference type="Pfam" id="PF08541">
    <property type="entry name" value="ACP_syn_III_C"/>
    <property type="match status" value="1"/>
</dbReference>
<dbReference type="EC" id="2.3.1.199" evidence="3"/>
<keyword evidence="4" id="KW-0808">Transferase</keyword>
<dbReference type="SUPFAM" id="SSF53901">
    <property type="entry name" value="Thiolase-like"/>
    <property type="match status" value="1"/>
</dbReference>
<dbReference type="Proteomes" id="UP001279734">
    <property type="component" value="Unassembled WGS sequence"/>
</dbReference>
<feature type="domain" description="Beta-ketoacyl-[acyl-carrier-protein] synthase III C-terminal" evidence="8">
    <location>
        <begin position="176"/>
        <end position="257"/>
    </location>
</feature>
<feature type="domain" description="FAE" evidence="7">
    <location>
        <begin position="1"/>
        <end position="158"/>
    </location>
</feature>
<dbReference type="InterPro" id="IPR016039">
    <property type="entry name" value="Thiolase-like"/>
</dbReference>
<accession>A0AAD3SDV0</accession>
<dbReference type="EMBL" id="BSYO01000008">
    <property type="protein sequence ID" value="GMH09069.1"/>
    <property type="molecule type" value="Genomic_DNA"/>
</dbReference>
<comment type="similarity">
    <text evidence="2">Belongs to the thiolase-like superfamily. Chalcone/stilbene synthases family.</text>
</comment>
<keyword evidence="10" id="KW-1185">Reference proteome</keyword>
<organism evidence="9 10">
    <name type="scientific">Nepenthes gracilis</name>
    <name type="common">Slender pitcher plant</name>
    <dbReference type="NCBI Taxonomy" id="150966"/>
    <lineage>
        <taxon>Eukaryota</taxon>
        <taxon>Viridiplantae</taxon>
        <taxon>Streptophyta</taxon>
        <taxon>Embryophyta</taxon>
        <taxon>Tracheophyta</taxon>
        <taxon>Spermatophyta</taxon>
        <taxon>Magnoliopsida</taxon>
        <taxon>eudicotyledons</taxon>
        <taxon>Gunneridae</taxon>
        <taxon>Pentapetalae</taxon>
        <taxon>Caryophyllales</taxon>
        <taxon>Nepenthaceae</taxon>
        <taxon>Nepenthes</taxon>
    </lineage>
</organism>
<dbReference type="GO" id="GO:0016020">
    <property type="term" value="C:membrane"/>
    <property type="evidence" value="ECO:0007669"/>
    <property type="project" value="InterPro"/>
</dbReference>
<comment type="caution">
    <text evidence="9">The sequence shown here is derived from an EMBL/GenBank/DDBJ whole genome shotgun (WGS) entry which is preliminary data.</text>
</comment>
<evidence type="ECO:0000256" key="4">
    <source>
        <dbReference type="ARBA" id="ARBA00022679"/>
    </source>
</evidence>
<gene>
    <name evidence="9" type="ORF">Nepgr_010909</name>
</gene>
<dbReference type="AlphaFoldDB" id="A0AAD3SDV0"/>
<evidence type="ECO:0000256" key="3">
    <source>
        <dbReference type="ARBA" id="ARBA00012307"/>
    </source>
</evidence>
<evidence type="ECO:0000256" key="1">
    <source>
        <dbReference type="ARBA" id="ARBA00005194"/>
    </source>
</evidence>
<evidence type="ECO:0000256" key="2">
    <source>
        <dbReference type="ARBA" id="ARBA00005531"/>
    </source>
</evidence>
<reference evidence="9" key="1">
    <citation type="submission" date="2023-05" db="EMBL/GenBank/DDBJ databases">
        <title>Nepenthes gracilis genome sequencing.</title>
        <authorList>
            <person name="Fukushima K."/>
        </authorList>
    </citation>
    <scope>NUCLEOTIDE SEQUENCE</scope>
    <source>
        <strain evidence="9">SING2019-196</strain>
    </source>
</reference>
<evidence type="ECO:0000256" key="5">
    <source>
        <dbReference type="ARBA" id="ARBA00023315"/>
    </source>
</evidence>
<dbReference type="PANTHER" id="PTHR31561">
    <property type="entry name" value="3-KETOACYL-COA SYNTHASE"/>
    <property type="match status" value="1"/>
</dbReference>
<dbReference type="InterPro" id="IPR013747">
    <property type="entry name" value="ACP_syn_III_C"/>
</dbReference>
<evidence type="ECO:0000259" key="7">
    <source>
        <dbReference type="Pfam" id="PF08392"/>
    </source>
</evidence>
<comment type="catalytic activity">
    <reaction evidence="6">
        <text>a very-long-chain acyl-CoA + malonyl-CoA + H(+) = a very-long-chain 3-oxoacyl-CoA + CO2 + CoA</text>
        <dbReference type="Rhea" id="RHEA:32727"/>
        <dbReference type="ChEBI" id="CHEBI:15378"/>
        <dbReference type="ChEBI" id="CHEBI:16526"/>
        <dbReference type="ChEBI" id="CHEBI:57287"/>
        <dbReference type="ChEBI" id="CHEBI:57384"/>
        <dbReference type="ChEBI" id="CHEBI:90725"/>
        <dbReference type="ChEBI" id="CHEBI:90736"/>
        <dbReference type="EC" id="2.3.1.199"/>
    </reaction>
</comment>
<evidence type="ECO:0000313" key="9">
    <source>
        <dbReference type="EMBL" id="GMH09069.1"/>
    </source>
</evidence>
<sequence length="285" mass="31656">MRDDVKSFNVSGMGCSGSMLAVDMAQNLLRVHKDSNAVVLSTEILTTGWYSGNERNKLILNCLFRMGSAAILLSNRMQARRTSKYKLVRTLRTQRAFDDRAYRSAMRDEDSKGFIGVTLNRDIPSIVCEIARASITSLGSSILPSSEKLKFGLSILKKMLMKGSSEIYSPDFKRVIDHFCLPNSGRDLIKGIAKGLKLNEKDVEAALATLHRFGNQSSSSLWYELAYLEAKERVKKGDKVWQLGIGTGLKSTSVVWECIRPILGESKSGPWADCIDQYPTSLALD</sequence>
<protein>
    <recommendedName>
        <fullName evidence="3">very-long-chain 3-oxoacyl-CoA synthase</fullName>
        <ecNumber evidence="3">2.3.1.199</ecNumber>
    </recommendedName>
</protein>
<evidence type="ECO:0000256" key="6">
    <source>
        <dbReference type="ARBA" id="ARBA00047375"/>
    </source>
</evidence>
<name>A0AAD3SDV0_NEPGR</name>